<feature type="domain" description="Prokaryotic-type class I peptide chain release factors" evidence="2">
    <location>
        <begin position="38"/>
        <end position="169"/>
    </location>
</feature>
<dbReference type="AlphaFoldDB" id="A0A9W9F8L4"/>
<dbReference type="SUPFAM" id="SSF110916">
    <property type="entry name" value="Peptidyl-tRNA hydrolase domain-like"/>
    <property type="match status" value="1"/>
</dbReference>
<dbReference type="PANTHER" id="PTHR11075">
    <property type="entry name" value="PEPTIDE CHAIN RELEASE FACTOR"/>
    <property type="match status" value="1"/>
</dbReference>
<dbReference type="GO" id="GO:0070126">
    <property type="term" value="P:mitochondrial translational termination"/>
    <property type="evidence" value="ECO:0007669"/>
    <property type="project" value="TreeGrafter"/>
</dbReference>
<dbReference type="GO" id="GO:0004045">
    <property type="term" value="F:peptidyl-tRNA hydrolase activity"/>
    <property type="evidence" value="ECO:0007669"/>
    <property type="project" value="TreeGrafter"/>
</dbReference>
<feature type="region of interest" description="Disordered" evidence="1">
    <location>
        <begin position="131"/>
        <end position="175"/>
    </location>
</feature>
<dbReference type="EMBL" id="JAPMSZ010000007">
    <property type="protein sequence ID" value="KAJ5095574.1"/>
    <property type="molecule type" value="Genomic_DNA"/>
</dbReference>
<name>A0A9W9F8L4_9EURO</name>
<dbReference type="GO" id="GO:0016150">
    <property type="term" value="F:translation release factor activity, codon nonspecific"/>
    <property type="evidence" value="ECO:0007669"/>
    <property type="project" value="TreeGrafter"/>
</dbReference>
<reference evidence="3" key="2">
    <citation type="journal article" date="2023" name="IMA Fungus">
        <title>Comparative genomic study of the Penicillium genus elucidates a diverse pangenome and 15 lateral gene transfer events.</title>
        <authorList>
            <person name="Petersen C."/>
            <person name="Sorensen T."/>
            <person name="Nielsen M.R."/>
            <person name="Sondergaard T.E."/>
            <person name="Sorensen J.L."/>
            <person name="Fitzpatrick D.A."/>
            <person name="Frisvad J.C."/>
            <person name="Nielsen K.L."/>
        </authorList>
    </citation>
    <scope>NUCLEOTIDE SEQUENCE</scope>
    <source>
        <strain evidence="3">IBT 34128</strain>
    </source>
</reference>
<dbReference type="GeneID" id="81394680"/>
<keyword evidence="4" id="KW-1185">Reference proteome</keyword>
<comment type="caution">
    <text evidence="3">The sequence shown here is derived from an EMBL/GenBank/DDBJ whole genome shotgun (WGS) entry which is preliminary data.</text>
</comment>
<sequence>MFRSCLTPFRRFASRSDGDITDVQRARDWLATLSSKTLPRHICEVSFSRSSGPGGQNVNKVNSKATLKVPLNSLLPLVPRLLHSELRASRYMTDRSQSLIIQSDGERKQSNNVEACFEKFYQILESSAKQVIPGETSEEQRKHVQNLKRASNEARLKSKKLHSSKKSSRRTKYDD</sequence>
<evidence type="ECO:0000256" key="1">
    <source>
        <dbReference type="SAM" id="MobiDB-lite"/>
    </source>
</evidence>
<evidence type="ECO:0000313" key="3">
    <source>
        <dbReference type="EMBL" id="KAJ5095574.1"/>
    </source>
</evidence>
<dbReference type="PANTHER" id="PTHR11075:SF54">
    <property type="entry name" value="LARGE RIBOSOMAL SUBUNIT PROTEIN ML62"/>
    <property type="match status" value="1"/>
</dbReference>
<dbReference type="GO" id="GO:0005762">
    <property type="term" value="C:mitochondrial large ribosomal subunit"/>
    <property type="evidence" value="ECO:0007669"/>
    <property type="project" value="TreeGrafter"/>
</dbReference>
<dbReference type="InterPro" id="IPR052104">
    <property type="entry name" value="Mito_Release_Factor_mL62"/>
</dbReference>
<organism evidence="3 4">
    <name type="scientific">Penicillium alfredii</name>
    <dbReference type="NCBI Taxonomy" id="1506179"/>
    <lineage>
        <taxon>Eukaryota</taxon>
        <taxon>Fungi</taxon>
        <taxon>Dikarya</taxon>
        <taxon>Ascomycota</taxon>
        <taxon>Pezizomycotina</taxon>
        <taxon>Eurotiomycetes</taxon>
        <taxon>Eurotiomycetidae</taxon>
        <taxon>Eurotiales</taxon>
        <taxon>Aspergillaceae</taxon>
        <taxon>Penicillium</taxon>
    </lineage>
</organism>
<dbReference type="InterPro" id="IPR000352">
    <property type="entry name" value="Pep_chain_release_fac_I"/>
</dbReference>
<dbReference type="RefSeq" id="XP_056511125.1">
    <property type="nucleotide sequence ID" value="XM_056655512.1"/>
</dbReference>
<dbReference type="Gene3D" id="3.30.160.20">
    <property type="match status" value="1"/>
</dbReference>
<dbReference type="Pfam" id="PF00472">
    <property type="entry name" value="RF-1"/>
    <property type="match status" value="1"/>
</dbReference>
<evidence type="ECO:0000259" key="2">
    <source>
        <dbReference type="Pfam" id="PF00472"/>
    </source>
</evidence>
<reference evidence="3" key="1">
    <citation type="submission" date="2022-11" db="EMBL/GenBank/DDBJ databases">
        <authorList>
            <person name="Petersen C."/>
        </authorList>
    </citation>
    <scope>NUCLEOTIDE SEQUENCE</scope>
    <source>
        <strain evidence="3">IBT 34128</strain>
    </source>
</reference>
<dbReference type="OrthoDB" id="270639at2759"/>
<feature type="compositionally biased region" description="Basic residues" evidence="1">
    <location>
        <begin position="157"/>
        <end position="175"/>
    </location>
</feature>
<gene>
    <name evidence="3" type="ORF">NUU61_004930</name>
</gene>
<protein>
    <recommendedName>
        <fullName evidence="2">Prokaryotic-type class I peptide chain release factors domain-containing protein</fullName>
    </recommendedName>
</protein>
<proteinExistence type="predicted"/>
<dbReference type="Proteomes" id="UP001141434">
    <property type="component" value="Unassembled WGS sequence"/>
</dbReference>
<accession>A0A9W9F8L4</accession>
<evidence type="ECO:0000313" key="4">
    <source>
        <dbReference type="Proteomes" id="UP001141434"/>
    </source>
</evidence>